<accession>A0AAV7RHL7</accession>
<dbReference type="AlphaFoldDB" id="A0AAV7RHL7"/>
<organism evidence="1 2">
    <name type="scientific">Pleurodeles waltl</name>
    <name type="common">Iberian ribbed newt</name>
    <dbReference type="NCBI Taxonomy" id="8319"/>
    <lineage>
        <taxon>Eukaryota</taxon>
        <taxon>Metazoa</taxon>
        <taxon>Chordata</taxon>
        <taxon>Craniata</taxon>
        <taxon>Vertebrata</taxon>
        <taxon>Euteleostomi</taxon>
        <taxon>Amphibia</taxon>
        <taxon>Batrachia</taxon>
        <taxon>Caudata</taxon>
        <taxon>Salamandroidea</taxon>
        <taxon>Salamandridae</taxon>
        <taxon>Pleurodelinae</taxon>
        <taxon>Pleurodeles</taxon>
    </lineage>
</organism>
<gene>
    <name evidence="1" type="ORF">NDU88_003914</name>
</gene>
<evidence type="ECO:0000313" key="1">
    <source>
        <dbReference type="EMBL" id="KAJ1151127.1"/>
    </source>
</evidence>
<evidence type="ECO:0000313" key="2">
    <source>
        <dbReference type="Proteomes" id="UP001066276"/>
    </source>
</evidence>
<reference evidence="1" key="1">
    <citation type="journal article" date="2022" name="bioRxiv">
        <title>Sequencing and chromosome-scale assembly of the giantPleurodeles waltlgenome.</title>
        <authorList>
            <person name="Brown T."/>
            <person name="Elewa A."/>
            <person name="Iarovenko S."/>
            <person name="Subramanian E."/>
            <person name="Araus A.J."/>
            <person name="Petzold A."/>
            <person name="Susuki M."/>
            <person name="Suzuki K.-i.T."/>
            <person name="Hayashi T."/>
            <person name="Toyoda A."/>
            <person name="Oliveira C."/>
            <person name="Osipova E."/>
            <person name="Leigh N.D."/>
            <person name="Simon A."/>
            <person name="Yun M.H."/>
        </authorList>
    </citation>
    <scope>NUCLEOTIDE SEQUENCE</scope>
    <source>
        <strain evidence="1">20211129_DDA</strain>
        <tissue evidence="1">Liver</tissue>
    </source>
</reference>
<keyword evidence="2" id="KW-1185">Reference proteome</keyword>
<dbReference type="Proteomes" id="UP001066276">
    <property type="component" value="Chromosome 5"/>
</dbReference>
<comment type="caution">
    <text evidence="1">The sequence shown here is derived from an EMBL/GenBank/DDBJ whole genome shotgun (WGS) entry which is preliminary data.</text>
</comment>
<name>A0AAV7RHL7_PLEWA</name>
<protein>
    <submittedName>
        <fullName evidence="1">Uncharacterized protein</fullName>
    </submittedName>
</protein>
<dbReference type="EMBL" id="JANPWB010000009">
    <property type="protein sequence ID" value="KAJ1151127.1"/>
    <property type="molecule type" value="Genomic_DNA"/>
</dbReference>
<sequence length="80" mass="8810">MHQLLMMDSKGWGPKRSEVEGGSCFPEAEFVWSSTGHATTALRTVTTGAGDTQTGCAFNRGESLRYHFEERIKVMGPSKE</sequence>
<proteinExistence type="predicted"/>